<name>A0AA47NQ82_MERPO</name>
<evidence type="ECO:0000313" key="2">
    <source>
        <dbReference type="Proteomes" id="UP001174136"/>
    </source>
</evidence>
<organism evidence="1 2">
    <name type="scientific">Merluccius polli</name>
    <name type="common">Benguela hake</name>
    <name type="synonym">Merluccius cadenati</name>
    <dbReference type="NCBI Taxonomy" id="89951"/>
    <lineage>
        <taxon>Eukaryota</taxon>
        <taxon>Metazoa</taxon>
        <taxon>Chordata</taxon>
        <taxon>Craniata</taxon>
        <taxon>Vertebrata</taxon>
        <taxon>Euteleostomi</taxon>
        <taxon>Actinopterygii</taxon>
        <taxon>Neopterygii</taxon>
        <taxon>Teleostei</taxon>
        <taxon>Neoteleostei</taxon>
        <taxon>Acanthomorphata</taxon>
        <taxon>Zeiogadaria</taxon>
        <taxon>Gadariae</taxon>
        <taxon>Gadiformes</taxon>
        <taxon>Gadoidei</taxon>
        <taxon>Merlucciidae</taxon>
        <taxon>Merluccius</taxon>
    </lineage>
</organism>
<comment type="caution">
    <text evidence="1">The sequence shown here is derived from an EMBL/GenBank/DDBJ whole genome shotgun (WGS) entry which is preliminary data.</text>
</comment>
<protein>
    <submittedName>
        <fullName evidence="1">Sterile alpha motif domain-containing protein 9</fullName>
    </submittedName>
</protein>
<keyword evidence="2" id="KW-1185">Reference proteome</keyword>
<gene>
    <name evidence="1" type="primary">SAMD9</name>
    <name evidence="1" type="ORF">N1851_030256</name>
</gene>
<reference evidence="1" key="1">
    <citation type="journal article" date="2023" name="Front. Mar. Sci.">
        <title>A new Merluccius polli reference genome to investigate the effects of global change in West African waters.</title>
        <authorList>
            <person name="Mateo J.L."/>
            <person name="Blanco-Fernandez C."/>
            <person name="Garcia-Vazquez E."/>
            <person name="Machado-Schiaffino G."/>
        </authorList>
    </citation>
    <scope>NUCLEOTIDE SEQUENCE</scope>
    <source>
        <strain evidence="1">C29</strain>
        <tissue evidence="1">Fin</tissue>
    </source>
</reference>
<sequence length="1110" mass="127422">MDGLQKYIGEKSTVNIHSPAEYKITEAVEDIASKLKLTRNTSWVFCNGGVNGEVPSDIATWLMDKGASVRDVISFLCRKDMLPHMRYLVVFLLLSTVDECNDPLLETFSTFWQELRGSEQILCICENENAFTCWKDLIKARCGIDISGRCIYQLSFAEIDGTIRSLLSENRKACRFLPCGGGSNVLLEKKMEGSLSALDVLCVNQCEGGNEDMNSIEENFYKGGKVSWWNFFFSELPGCTPFIKRDKFDFIVKTVIPDLCSWRKVCASFNLQHVTGCGGTTLAKHILWHLKDEFRCAVLKDHNTDMAETAVQVVKLLTFGYKEPSHQIPVLLMIDDFEDMDRVSDLQQLIEQECVTAKIQSSTPKVIMLNCMRLESVEQTETTVENVFIGNKLSDNEQRLFEQKLVEIEKTYKNAETFYGFMIMKKNFLPEYIQSVARNTLKGFDISQKNAQLIAVLVLLDVYCKGASLSVSLCEEFLGFEPKPFCGAVRIEDGFGKFSTLINSSTVEAKVRYTAVKMIHSSISMHCLQELSTTYKVQRSDIANLLLNTETFFECVQGREKLKEAVHNMLVKRCHTNKDEDSQFSPLIQDIKKESTGVEELVLNNAAKRFQKDAFIHQVLARYCLKKKDFKEAKDWASQARRILMDNSYIADTSAQVIKQELKNAIATEKEVPIKLEKLRIFLKMAQSANEAFKVAQELAKKESLNRFNNRTDNCHFNTSACIGEIQVAVIVIEILGKTPIFSSGNVHHDIMSEVLSGEITIQKLETNDPKRNKHTPYYIVLREFEEFLYSLKIRMKRQFDFLENIFVNLGFSSGMKDKRELVTREEVFKCFKQYSNLFCRTDSRELRKYKNINLMLQVHHARQYLDMCKVDTHSGVLNCLSLGTSSETMEKIARQYMFVLEKAHSISVKERINYIYVNVVLNCIKPGSQYCLPYKTLLDNLCKVLHGQIPLEDHLALYFITISLLWPQNVLVPAETEHLEQYISHMRISYHAVMKEVCNGKWPVIHFYLGKKQSYGKFIHFAAIESCVKEQEQVGSLFKNGKLWKEKESRGPPLQSDWRGTGRCYTGRHLYPKSEHQNQSNAPKPAEWKSFRVKSFIFYWFLNEGSLSH</sequence>
<proteinExistence type="predicted"/>
<accession>A0AA47NQ82</accession>
<dbReference type="AlphaFoldDB" id="A0AA47NQ82"/>
<dbReference type="GO" id="GO:0005737">
    <property type="term" value="C:cytoplasm"/>
    <property type="evidence" value="ECO:0007669"/>
    <property type="project" value="TreeGrafter"/>
</dbReference>
<dbReference type="PANTHER" id="PTHR16155">
    <property type="entry name" value="DED DOMAIN-CONTAINING PROTEIN"/>
    <property type="match status" value="1"/>
</dbReference>
<dbReference type="PANTHER" id="PTHR16155:SF20">
    <property type="entry name" value="STERILE ALPHA MOTIF DOMAIN-CONTAINING PROTEIN 9-LIKE"/>
    <property type="match status" value="1"/>
</dbReference>
<evidence type="ECO:0000313" key="1">
    <source>
        <dbReference type="EMBL" id="KAK0134181.1"/>
    </source>
</evidence>
<dbReference type="Proteomes" id="UP001174136">
    <property type="component" value="Unassembled WGS sequence"/>
</dbReference>
<dbReference type="EMBL" id="JAOPHQ010005729">
    <property type="protein sequence ID" value="KAK0134181.1"/>
    <property type="molecule type" value="Genomic_DNA"/>
</dbReference>